<dbReference type="EMBL" id="KI894019">
    <property type="protein sequence ID" value="OCF28160.1"/>
    <property type="molecule type" value="Genomic_DNA"/>
</dbReference>
<gene>
    <name evidence="2" type="ORF">I302_03011</name>
    <name evidence="3" type="ORF">I302_104304</name>
</gene>
<accession>A0A1B9GAX6</accession>
<keyword evidence="1" id="KW-0732">Signal</keyword>
<dbReference type="GeneID" id="30207410"/>
<dbReference type="OrthoDB" id="2560253at2759"/>
<dbReference type="Proteomes" id="UP000092730">
    <property type="component" value="Chromosome 2"/>
</dbReference>
<reference evidence="2" key="3">
    <citation type="submission" date="2014-01" db="EMBL/GenBank/DDBJ databases">
        <title>Evolution of pathogenesis and genome organization in the Tremellales.</title>
        <authorList>
            <person name="Cuomo C."/>
            <person name="Litvintseva A."/>
            <person name="Heitman J."/>
            <person name="Chen Y."/>
            <person name="Sun S."/>
            <person name="Springer D."/>
            <person name="Dromer F."/>
            <person name="Young S."/>
            <person name="Zeng Q."/>
            <person name="Chapman S."/>
            <person name="Gujja S."/>
            <person name="Saif S."/>
            <person name="Birren B."/>
        </authorList>
    </citation>
    <scope>NUCLEOTIDE SEQUENCE</scope>
    <source>
        <strain evidence="2">CBS 10118</strain>
    </source>
</reference>
<feature type="chain" id="PRO_5042334939" description="Extracellular membrane protein CFEM domain-containing protein" evidence="1">
    <location>
        <begin position="23"/>
        <end position="162"/>
    </location>
</feature>
<evidence type="ECO:0008006" key="5">
    <source>
        <dbReference type="Google" id="ProtNLM"/>
    </source>
</evidence>
<sequence>MNRFTQFVSLLCSFYILPLVLGSAASQFRLEVNKHASECFVECHSRIEYTIEIPGTGSNGFPWIKQNCQQEAWKNLMSACLPLVCSSAPDVAYAVEYGENWCHRAGVEVKIPLPETYLNGVNGSYFKSEEYLASSSDPNSEIRAGPVLIGLLSAFGVLTLFL</sequence>
<keyword evidence="4" id="KW-1185">Reference proteome</keyword>
<evidence type="ECO:0000313" key="3">
    <source>
        <dbReference type="EMBL" id="WVW82298.1"/>
    </source>
</evidence>
<proteinExistence type="predicted"/>
<dbReference type="VEuPathDB" id="FungiDB:I302_03011"/>
<organism evidence="2">
    <name type="scientific">Kwoniella bestiolae CBS 10118</name>
    <dbReference type="NCBI Taxonomy" id="1296100"/>
    <lineage>
        <taxon>Eukaryota</taxon>
        <taxon>Fungi</taxon>
        <taxon>Dikarya</taxon>
        <taxon>Basidiomycota</taxon>
        <taxon>Agaricomycotina</taxon>
        <taxon>Tremellomycetes</taxon>
        <taxon>Tremellales</taxon>
        <taxon>Cryptococcaceae</taxon>
        <taxon>Kwoniella</taxon>
    </lineage>
</organism>
<name>A0A1B9GAX6_9TREE</name>
<dbReference type="EMBL" id="CP144542">
    <property type="protein sequence ID" value="WVW82298.1"/>
    <property type="molecule type" value="Genomic_DNA"/>
</dbReference>
<protein>
    <recommendedName>
        <fullName evidence="5">Extracellular membrane protein CFEM domain-containing protein</fullName>
    </recommendedName>
</protein>
<reference evidence="2" key="1">
    <citation type="submission" date="2013-07" db="EMBL/GenBank/DDBJ databases">
        <title>The Genome Sequence of Cryptococcus bestiolae CBS10118.</title>
        <authorList>
            <consortium name="The Broad Institute Genome Sequencing Platform"/>
            <person name="Cuomo C."/>
            <person name="Litvintseva A."/>
            <person name="Chen Y."/>
            <person name="Heitman J."/>
            <person name="Sun S."/>
            <person name="Springer D."/>
            <person name="Dromer F."/>
            <person name="Young S.K."/>
            <person name="Zeng Q."/>
            <person name="Gargeya S."/>
            <person name="Fitzgerald M."/>
            <person name="Abouelleil A."/>
            <person name="Alvarado L."/>
            <person name="Berlin A.M."/>
            <person name="Chapman S.B."/>
            <person name="Dewar J."/>
            <person name="Goldberg J."/>
            <person name="Griggs A."/>
            <person name="Gujja S."/>
            <person name="Hansen M."/>
            <person name="Howarth C."/>
            <person name="Imamovic A."/>
            <person name="Larimer J."/>
            <person name="McCowan C."/>
            <person name="Murphy C."/>
            <person name="Pearson M."/>
            <person name="Priest M."/>
            <person name="Roberts A."/>
            <person name="Saif S."/>
            <person name="Shea T."/>
            <person name="Sykes S."/>
            <person name="Wortman J."/>
            <person name="Nusbaum C."/>
            <person name="Birren B."/>
        </authorList>
    </citation>
    <scope>NUCLEOTIDE SEQUENCE [LARGE SCALE GENOMIC DNA]</scope>
    <source>
        <strain evidence="2">CBS 10118</strain>
    </source>
</reference>
<evidence type="ECO:0000313" key="2">
    <source>
        <dbReference type="EMBL" id="OCF28160.1"/>
    </source>
</evidence>
<reference evidence="3" key="2">
    <citation type="submission" date="2013-07" db="EMBL/GenBank/DDBJ databases">
        <authorList>
            <consortium name="The Broad Institute Genome Sequencing Platform"/>
            <person name="Cuomo C."/>
            <person name="Litvintseva A."/>
            <person name="Chen Y."/>
            <person name="Heitman J."/>
            <person name="Sun S."/>
            <person name="Springer D."/>
            <person name="Dromer F."/>
            <person name="Young S.K."/>
            <person name="Zeng Q."/>
            <person name="Gargeya S."/>
            <person name="Fitzgerald M."/>
            <person name="Abouelleil A."/>
            <person name="Alvarado L."/>
            <person name="Berlin A.M."/>
            <person name="Chapman S.B."/>
            <person name="Dewar J."/>
            <person name="Goldberg J."/>
            <person name="Griggs A."/>
            <person name="Gujja S."/>
            <person name="Hansen M."/>
            <person name="Howarth C."/>
            <person name="Imamovic A."/>
            <person name="Larimer J."/>
            <person name="McCowan C."/>
            <person name="Murphy C."/>
            <person name="Pearson M."/>
            <person name="Priest M."/>
            <person name="Roberts A."/>
            <person name="Saif S."/>
            <person name="Shea T."/>
            <person name="Sykes S."/>
            <person name="Wortman J."/>
            <person name="Nusbaum C."/>
            <person name="Birren B."/>
        </authorList>
    </citation>
    <scope>NUCLEOTIDE SEQUENCE</scope>
    <source>
        <strain evidence="3">CBS 10118</strain>
    </source>
</reference>
<dbReference type="KEGG" id="kbi:30207410"/>
<evidence type="ECO:0000256" key="1">
    <source>
        <dbReference type="SAM" id="SignalP"/>
    </source>
</evidence>
<evidence type="ECO:0000313" key="4">
    <source>
        <dbReference type="Proteomes" id="UP000092730"/>
    </source>
</evidence>
<feature type="signal peptide" evidence="1">
    <location>
        <begin position="1"/>
        <end position="22"/>
    </location>
</feature>
<dbReference type="RefSeq" id="XP_019049230.1">
    <property type="nucleotide sequence ID" value="XM_019189668.1"/>
</dbReference>
<reference evidence="3" key="4">
    <citation type="submission" date="2024-02" db="EMBL/GenBank/DDBJ databases">
        <title>Comparative genomics of Cryptococcus and Kwoniella reveals pathogenesis evolution and contrasting modes of karyotype evolution via chromosome fusion or intercentromeric recombination.</title>
        <authorList>
            <person name="Coelho M.A."/>
            <person name="David-Palma M."/>
            <person name="Shea T."/>
            <person name="Bowers K."/>
            <person name="McGinley-Smith S."/>
            <person name="Mohammad A.W."/>
            <person name="Gnirke A."/>
            <person name="Yurkov A.M."/>
            <person name="Nowrousian M."/>
            <person name="Sun S."/>
            <person name="Cuomo C.A."/>
            <person name="Heitman J."/>
        </authorList>
    </citation>
    <scope>NUCLEOTIDE SEQUENCE</scope>
    <source>
        <strain evidence="3">CBS 10118</strain>
    </source>
</reference>
<dbReference type="AlphaFoldDB" id="A0A1B9GAX6"/>